<evidence type="ECO:0000313" key="3">
    <source>
        <dbReference type="Proteomes" id="UP001497525"/>
    </source>
</evidence>
<dbReference type="EMBL" id="CAXLJL010000071">
    <property type="protein sequence ID" value="CAL5130721.1"/>
    <property type="molecule type" value="Genomic_DNA"/>
</dbReference>
<dbReference type="PROSITE" id="PS50853">
    <property type="entry name" value="FN3"/>
    <property type="match status" value="2"/>
</dbReference>
<dbReference type="Gene3D" id="2.60.40.10">
    <property type="entry name" value="Immunoglobulins"/>
    <property type="match status" value="1"/>
</dbReference>
<evidence type="ECO:0000259" key="1">
    <source>
        <dbReference type="PROSITE" id="PS50853"/>
    </source>
</evidence>
<comment type="caution">
    <text evidence="2">The sequence shown here is derived from an EMBL/GenBank/DDBJ whole genome shotgun (WGS) entry which is preliminary data.</text>
</comment>
<dbReference type="InterPro" id="IPR013783">
    <property type="entry name" value="Ig-like_fold"/>
</dbReference>
<organism evidence="2 3">
    <name type="scientific">Calicophoron daubneyi</name>
    <name type="common">Rumen fluke</name>
    <name type="synonym">Paramphistomum daubneyi</name>
    <dbReference type="NCBI Taxonomy" id="300641"/>
    <lineage>
        <taxon>Eukaryota</taxon>
        <taxon>Metazoa</taxon>
        <taxon>Spiralia</taxon>
        <taxon>Lophotrochozoa</taxon>
        <taxon>Platyhelminthes</taxon>
        <taxon>Trematoda</taxon>
        <taxon>Digenea</taxon>
        <taxon>Plagiorchiida</taxon>
        <taxon>Pronocephalata</taxon>
        <taxon>Paramphistomoidea</taxon>
        <taxon>Paramphistomidae</taxon>
        <taxon>Calicophoron</taxon>
    </lineage>
</organism>
<reference evidence="2" key="1">
    <citation type="submission" date="2024-06" db="EMBL/GenBank/DDBJ databases">
        <authorList>
            <person name="Liu X."/>
            <person name="Lenzi L."/>
            <person name="Haldenby T S."/>
            <person name="Uol C."/>
        </authorList>
    </citation>
    <scope>NUCLEOTIDE SEQUENCE</scope>
</reference>
<name>A0AAV2T375_CALDB</name>
<dbReference type="Proteomes" id="UP001497525">
    <property type="component" value="Unassembled WGS sequence"/>
</dbReference>
<dbReference type="InterPro" id="IPR003961">
    <property type="entry name" value="FN3_dom"/>
</dbReference>
<feature type="domain" description="Fibronectin type-III" evidence="1">
    <location>
        <begin position="132"/>
        <end position="230"/>
    </location>
</feature>
<protein>
    <recommendedName>
        <fullName evidence="1">Fibronectin type-III domain-containing protein</fullName>
    </recommendedName>
</protein>
<accession>A0AAV2T375</accession>
<dbReference type="InterPro" id="IPR036116">
    <property type="entry name" value="FN3_sf"/>
</dbReference>
<feature type="domain" description="Fibronectin type-III" evidence="1">
    <location>
        <begin position="35"/>
        <end position="128"/>
    </location>
</feature>
<sequence>MHYVARVYAKDTKANIQSLPSIGFGFQTQPEEPPKPSIRSVENVRPGVQKLIWNETSQICECQHIITRSEGNYSGRDLEVYVPCNTTEYIFTGLRLNTVHVYRLRTLAQPGDVLGPLSDAVSLATSPSTPPPPTNVTVSDIKSKQFTVKWQPAETVEGFFVDRFIVTVHPVDHAFKELSKEVSGYESHSVIFTDGVTSCMHYVARVYAKDTKANIQSLPSIGFGFQTQPEGKLRNSSFTEFSPFFTHFSVKFGMSAFVSWK</sequence>
<gene>
    <name evidence="2" type="ORF">CDAUBV1_LOCUS2888</name>
</gene>
<proteinExistence type="predicted"/>
<dbReference type="Pfam" id="PF00041">
    <property type="entry name" value="fn3"/>
    <property type="match status" value="1"/>
</dbReference>
<dbReference type="AlphaFoldDB" id="A0AAV2T375"/>
<dbReference type="SUPFAM" id="SSF49265">
    <property type="entry name" value="Fibronectin type III"/>
    <property type="match status" value="2"/>
</dbReference>
<evidence type="ECO:0000313" key="2">
    <source>
        <dbReference type="EMBL" id="CAL5130721.1"/>
    </source>
</evidence>
<dbReference type="SMART" id="SM00060">
    <property type="entry name" value="FN3"/>
    <property type="match status" value="2"/>
</dbReference>